<organism evidence="1 2">
    <name type="scientific">Caenorhabditis japonica</name>
    <dbReference type="NCBI Taxonomy" id="281687"/>
    <lineage>
        <taxon>Eukaryota</taxon>
        <taxon>Metazoa</taxon>
        <taxon>Ecdysozoa</taxon>
        <taxon>Nematoda</taxon>
        <taxon>Chromadorea</taxon>
        <taxon>Rhabditida</taxon>
        <taxon>Rhabditina</taxon>
        <taxon>Rhabditomorpha</taxon>
        <taxon>Rhabditoidea</taxon>
        <taxon>Rhabditidae</taxon>
        <taxon>Peloderinae</taxon>
        <taxon>Caenorhabditis</taxon>
    </lineage>
</organism>
<dbReference type="Proteomes" id="UP000005237">
    <property type="component" value="Unassembled WGS sequence"/>
</dbReference>
<proteinExistence type="predicted"/>
<protein>
    <submittedName>
        <fullName evidence="1">Uncharacterized protein</fullName>
    </submittedName>
</protein>
<evidence type="ECO:0000313" key="2">
    <source>
        <dbReference type="Proteomes" id="UP000005237"/>
    </source>
</evidence>
<reference evidence="2" key="1">
    <citation type="submission" date="2010-08" db="EMBL/GenBank/DDBJ databases">
        <authorList>
            <consortium name="Caenorhabditis japonica Sequencing Consortium"/>
            <person name="Wilson R.K."/>
        </authorList>
    </citation>
    <scope>NUCLEOTIDE SEQUENCE [LARGE SCALE GENOMIC DNA]</scope>
    <source>
        <strain evidence="2">DF5081</strain>
    </source>
</reference>
<keyword evidence="2" id="KW-1185">Reference proteome</keyword>
<reference evidence="1" key="2">
    <citation type="submission" date="2022-06" db="UniProtKB">
        <authorList>
            <consortium name="EnsemblMetazoa"/>
        </authorList>
    </citation>
    <scope>IDENTIFICATION</scope>
    <source>
        <strain evidence="1">DF5081</strain>
    </source>
</reference>
<evidence type="ECO:0000313" key="1">
    <source>
        <dbReference type="EnsemblMetazoa" id="CJA32784.1"/>
    </source>
</evidence>
<dbReference type="EnsemblMetazoa" id="CJA32784.1">
    <property type="protein sequence ID" value="CJA32784.1"/>
    <property type="gene ID" value="WBGene00208631"/>
</dbReference>
<name>A0A8R1IH48_CAEJA</name>
<sequence>MRTIWPREHNGGGTVAEELRHQMVQLCAACITVSVRHSGPSPPAALSRQSITIGTFANRFQRQFRGCFGYFFDEPLRSRFTQVFYF</sequence>
<accession>A0A8R1IH48</accession>
<dbReference type="AlphaFoldDB" id="A0A8R1IH48"/>